<evidence type="ECO:0000313" key="7">
    <source>
        <dbReference type="Proteomes" id="UP000283530"/>
    </source>
</evidence>
<dbReference type="SUPFAM" id="SSF50129">
    <property type="entry name" value="GroES-like"/>
    <property type="match status" value="1"/>
</dbReference>
<protein>
    <submittedName>
        <fullName evidence="6">Cinnamyl alcohol dehydrogenase 1</fullName>
    </submittedName>
</protein>
<keyword evidence="3" id="KW-0862">Zinc</keyword>
<dbReference type="InterPro" id="IPR013154">
    <property type="entry name" value="ADH-like_N"/>
</dbReference>
<keyword evidence="4" id="KW-0560">Oxidoreductase</keyword>
<evidence type="ECO:0000256" key="2">
    <source>
        <dbReference type="ARBA" id="ARBA00022723"/>
    </source>
</evidence>
<evidence type="ECO:0000256" key="1">
    <source>
        <dbReference type="ARBA" id="ARBA00001947"/>
    </source>
</evidence>
<dbReference type="Pfam" id="PF08240">
    <property type="entry name" value="ADH_N"/>
    <property type="match status" value="1"/>
</dbReference>
<keyword evidence="7" id="KW-1185">Reference proteome</keyword>
<dbReference type="GO" id="GO:0008270">
    <property type="term" value="F:zinc ion binding"/>
    <property type="evidence" value="ECO:0007669"/>
    <property type="project" value="InterPro"/>
</dbReference>
<feature type="domain" description="Alcohol dehydrogenase-like N-terminal" evidence="5">
    <location>
        <begin position="35"/>
        <end position="153"/>
    </location>
</feature>
<dbReference type="STRING" id="337451.A0A3S3NZ34"/>
<dbReference type="InterPro" id="IPR047109">
    <property type="entry name" value="CAD-like"/>
</dbReference>
<dbReference type="Proteomes" id="UP000283530">
    <property type="component" value="Unassembled WGS sequence"/>
</dbReference>
<dbReference type="AlphaFoldDB" id="A0A3S3NZ34"/>
<dbReference type="InterPro" id="IPR002328">
    <property type="entry name" value="ADH_Zn_CS"/>
</dbReference>
<dbReference type="OrthoDB" id="1879366at2759"/>
<dbReference type="Gene3D" id="3.90.180.10">
    <property type="entry name" value="Medium-chain alcohol dehydrogenases, catalytic domain"/>
    <property type="match status" value="1"/>
</dbReference>
<dbReference type="PANTHER" id="PTHR42683">
    <property type="entry name" value="ALDEHYDE REDUCTASE"/>
    <property type="match status" value="1"/>
</dbReference>
<dbReference type="GO" id="GO:0016616">
    <property type="term" value="F:oxidoreductase activity, acting on the CH-OH group of donors, NAD or NADP as acceptor"/>
    <property type="evidence" value="ECO:0007669"/>
    <property type="project" value="InterPro"/>
</dbReference>
<accession>A0A3S3NZ34</accession>
<sequence length="167" mass="18785">MKEGLYYAYLVNGEINNLHKEYSMLFYILISRKTGPEDVAFKVLYCGVDHTDLHQMRNMLHMTTYSLFPGHEVVGVVIELGSEVKKFRLGEIIGVGGIIGSCGECSSCTSNIEQYCSDRIFTYNGIYKDGKPTQGGFASGMVVHHKFVVKIPDKPHRNRRPHYCALG</sequence>
<evidence type="ECO:0000313" key="6">
    <source>
        <dbReference type="EMBL" id="RWR78054.1"/>
    </source>
</evidence>
<dbReference type="InterPro" id="IPR011032">
    <property type="entry name" value="GroES-like_sf"/>
</dbReference>
<keyword evidence="2" id="KW-0479">Metal-binding</keyword>
<evidence type="ECO:0000256" key="4">
    <source>
        <dbReference type="ARBA" id="ARBA00023002"/>
    </source>
</evidence>
<proteinExistence type="predicted"/>
<gene>
    <name evidence="6" type="ORF">CKAN_00656300</name>
</gene>
<evidence type="ECO:0000256" key="3">
    <source>
        <dbReference type="ARBA" id="ARBA00022833"/>
    </source>
</evidence>
<comment type="caution">
    <text evidence="6">The sequence shown here is derived from an EMBL/GenBank/DDBJ whole genome shotgun (WGS) entry which is preliminary data.</text>
</comment>
<dbReference type="PROSITE" id="PS00059">
    <property type="entry name" value="ADH_ZINC"/>
    <property type="match status" value="1"/>
</dbReference>
<organism evidence="6 7">
    <name type="scientific">Cinnamomum micranthum f. kanehirae</name>
    <dbReference type="NCBI Taxonomy" id="337451"/>
    <lineage>
        <taxon>Eukaryota</taxon>
        <taxon>Viridiplantae</taxon>
        <taxon>Streptophyta</taxon>
        <taxon>Embryophyta</taxon>
        <taxon>Tracheophyta</taxon>
        <taxon>Spermatophyta</taxon>
        <taxon>Magnoliopsida</taxon>
        <taxon>Magnoliidae</taxon>
        <taxon>Laurales</taxon>
        <taxon>Lauraceae</taxon>
        <taxon>Cinnamomum</taxon>
    </lineage>
</organism>
<dbReference type="EMBL" id="QPKB01000002">
    <property type="protein sequence ID" value="RWR78054.1"/>
    <property type="molecule type" value="Genomic_DNA"/>
</dbReference>
<name>A0A3S3NZ34_9MAGN</name>
<evidence type="ECO:0000259" key="5">
    <source>
        <dbReference type="Pfam" id="PF08240"/>
    </source>
</evidence>
<reference evidence="6 7" key="1">
    <citation type="journal article" date="2019" name="Nat. Plants">
        <title>Stout camphor tree genome fills gaps in understanding of flowering plant genome evolution.</title>
        <authorList>
            <person name="Chaw S.M."/>
            <person name="Liu Y.C."/>
            <person name="Wu Y.W."/>
            <person name="Wang H.Y."/>
            <person name="Lin C.I."/>
            <person name="Wu C.S."/>
            <person name="Ke H.M."/>
            <person name="Chang L.Y."/>
            <person name="Hsu C.Y."/>
            <person name="Yang H.T."/>
            <person name="Sudianto E."/>
            <person name="Hsu M.H."/>
            <person name="Wu K.P."/>
            <person name="Wang L.N."/>
            <person name="Leebens-Mack J.H."/>
            <person name="Tsai I.J."/>
        </authorList>
    </citation>
    <scope>NUCLEOTIDE SEQUENCE [LARGE SCALE GENOMIC DNA]</scope>
    <source>
        <strain evidence="7">cv. Chaw 1501</strain>
        <tissue evidence="6">Young leaves</tissue>
    </source>
</reference>
<comment type="cofactor">
    <cofactor evidence="1">
        <name>Zn(2+)</name>
        <dbReference type="ChEBI" id="CHEBI:29105"/>
    </cofactor>
</comment>